<dbReference type="CDD" id="cd08054">
    <property type="entry name" value="gp6"/>
    <property type="match status" value="1"/>
</dbReference>
<dbReference type="KEGG" id="pars:DRW48_10965"/>
<dbReference type="AlphaFoldDB" id="A0A344PL94"/>
<dbReference type="NCBIfam" id="TIGR01560">
    <property type="entry name" value="put_DNA_pack"/>
    <property type="match status" value="1"/>
</dbReference>
<evidence type="ECO:0000313" key="2">
    <source>
        <dbReference type="Proteomes" id="UP000252023"/>
    </source>
</evidence>
<dbReference type="InterPro" id="IPR011738">
    <property type="entry name" value="Phage_CHP"/>
</dbReference>
<proteinExistence type="predicted"/>
<gene>
    <name evidence="1" type="ORF">DRW48_10965</name>
</gene>
<keyword evidence="2" id="KW-1185">Reference proteome</keyword>
<accession>A0A344PL94</accession>
<dbReference type="OrthoDB" id="8478788at2"/>
<dbReference type="EMBL" id="CP030918">
    <property type="protein sequence ID" value="AXC50149.1"/>
    <property type="molecule type" value="Genomic_DNA"/>
</dbReference>
<dbReference type="Gene3D" id="1.10.3230.30">
    <property type="entry name" value="Phage gp6-like head-tail connector protein"/>
    <property type="match status" value="1"/>
</dbReference>
<sequence>MMLVEETAPPAAALPVEAFRAYLRLGSGFDVAVDAAEDAALAGFLRAAIAAVEARTGKVLLTRRFRMRIEDWRDPEAQPLPLAPVLAIDSVVIDDGRGSETSLAASEVQLLPDSQRPLLVPAGSVLPVVPERGFVTILFTAGFGTSWTTIPADLAQAVMMLAAHYYEDRGGMSVSASLPFGVAALIERWRAVRTLAGRGGAANVRRSAWR</sequence>
<evidence type="ECO:0008006" key="3">
    <source>
        <dbReference type="Google" id="ProtNLM"/>
    </source>
</evidence>
<dbReference type="InterPro" id="IPR006450">
    <property type="entry name" value="Phage_HK97_gp6-like"/>
</dbReference>
<name>A0A344PL94_9RHOB</name>
<organism evidence="1 2">
    <name type="scientific">Paracoccus suum</name>
    <dbReference type="NCBI Taxonomy" id="2259340"/>
    <lineage>
        <taxon>Bacteria</taxon>
        <taxon>Pseudomonadati</taxon>
        <taxon>Pseudomonadota</taxon>
        <taxon>Alphaproteobacteria</taxon>
        <taxon>Rhodobacterales</taxon>
        <taxon>Paracoccaceae</taxon>
        <taxon>Paracoccus</taxon>
    </lineage>
</organism>
<evidence type="ECO:0000313" key="1">
    <source>
        <dbReference type="EMBL" id="AXC50149.1"/>
    </source>
</evidence>
<reference evidence="2" key="1">
    <citation type="submission" date="2018-07" db="EMBL/GenBank/DDBJ databases">
        <title>Genome sequencing of Paracoccus sp. SC2-6.</title>
        <authorList>
            <person name="Heo J."/>
            <person name="Kim S.-J."/>
            <person name="Kwon S.-W."/>
        </authorList>
    </citation>
    <scope>NUCLEOTIDE SEQUENCE [LARGE SCALE GENOMIC DNA]</scope>
    <source>
        <strain evidence="2">SC2-6</strain>
    </source>
</reference>
<dbReference type="Proteomes" id="UP000252023">
    <property type="component" value="Chromosome"/>
</dbReference>
<dbReference type="NCBIfam" id="TIGR02215">
    <property type="entry name" value="phage_chp_gp8"/>
    <property type="match status" value="1"/>
</dbReference>
<dbReference type="RefSeq" id="WP_114076468.1">
    <property type="nucleotide sequence ID" value="NZ_CP030918.1"/>
</dbReference>
<protein>
    <recommendedName>
        <fullName evidence="3">Phage gp6-like head-tail connector protein</fullName>
    </recommendedName>
</protein>